<dbReference type="InterPro" id="IPR036770">
    <property type="entry name" value="Ankyrin_rpt-contain_sf"/>
</dbReference>
<dbReference type="GeneID" id="26900687"/>
<dbReference type="VEuPathDB" id="TriTrypDB:LpyrH10_01_3890"/>
<feature type="region of interest" description="Disordered" evidence="4">
    <location>
        <begin position="2759"/>
        <end position="2786"/>
    </location>
</feature>
<dbReference type="PROSITE" id="PS50297">
    <property type="entry name" value="ANK_REP_REGION"/>
    <property type="match status" value="2"/>
</dbReference>
<gene>
    <name evidence="5" type="ORF">ABB37_00389</name>
</gene>
<feature type="compositionally biased region" description="Polar residues" evidence="4">
    <location>
        <begin position="684"/>
        <end position="698"/>
    </location>
</feature>
<dbReference type="InterPro" id="IPR014756">
    <property type="entry name" value="Ig_E-set"/>
</dbReference>
<dbReference type="Gene3D" id="2.60.40.10">
    <property type="entry name" value="Immunoglobulins"/>
    <property type="match status" value="1"/>
</dbReference>
<evidence type="ECO:0000313" key="5">
    <source>
        <dbReference type="EMBL" id="KPA86136.1"/>
    </source>
</evidence>
<accession>A0A0M9GAM0</accession>
<evidence type="ECO:0000256" key="3">
    <source>
        <dbReference type="PROSITE-ProRule" id="PRU00023"/>
    </source>
</evidence>
<dbReference type="Proteomes" id="UP000037923">
    <property type="component" value="Unassembled WGS sequence"/>
</dbReference>
<dbReference type="PANTHER" id="PTHR24173:SF74">
    <property type="entry name" value="ANKYRIN REPEAT DOMAIN-CONTAINING PROTEIN 16"/>
    <property type="match status" value="1"/>
</dbReference>
<feature type="compositionally biased region" description="Gly residues" evidence="4">
    <location>
        <begin position="1808"/>
        <end position="1817"/>
    </location>
</feature>
<feature type="compositionally biased region" description="Polar residues" evidence="4">
    <location>
        <begin position="2777"/>
        <end position="2786"/>
    </location>
</feature>
<keyword evidence="2 3" id="KW-0040">ANK repeat</keyword>
<reference evidence="5 6" key="1">
    <citation type="submission" date="2015-07" db="EMBL/GenBank/DDBJ databases">
        <title>High-quality genome of monoxenous trypanosomatid Leptomonas pyrrhocoris.</title>
        <authorList>
            <person name="Flegontov P."/>
            <person name="Butenko A."/>
            <person name="Firsov S."/>
            <person name="Vlcek C."/>
            <person name="Logacheva M.D."/>
            <person name="Field M."/>
            <person name="Filatov D."/>
            <person name="Flegontova O."/>
            <person name="Gerasimov E."/>
            <person name="Jackson A.P."/>
            <person name="Kelly S."/>
            <person name="Opperdoes F."/>
            <person name="O'Reilly A."/>
            <person name="Votypka J."/>
            <person name="Yurchenko V."/>
            <person name="Lukes J."/>
        </authorList>
    </citation>
    <scope>NUCLEOTIDE SEQUENCE [LARGE SCALE GENOMIC DNA]</scope>
    <source>
        <strain evidence="5">H10</strain>
    </source>
</reference>
<dbReference type="PANTHER" id="PTHR24173">
    <property type="entry name" value="ANKYRIN REPEAT CONTAINING"/>
    <property type="match status" value="1"/>
</dbReference>
<dbReference type="InterPro" id="IPR013783">
    <property type="entry name" value="Ig-like_fold"/>
</dbReference>
<keyword evidence="1" id="KW-0677">Repeat</keyword>
<dbReference type="EMBL" id="LGTL01000001">
    <property type="protein sequence ID" value="KPA86136.1"/>
    <property type="molecule type" value="Genomic_DNA"/>
</dbReference>
<dbReference type="PROSITE" id="PS50088">
    <property type="entry name" value="ANK_REPEAT"/>
    <property type="match status" value="2"/>
</dbReference>
<dbReference type="SUPFAM" id="SSF48403">
    <property type="entry name" value="Ankyrin repeat"/>
    <property type="match status" value="5"/>
</dbReference>
<feature type="region of interest" description="Disordered" evidence="4">
    <location>
        <begin position="3795"/>
        <end position="3814"/>
    </location>
</feature>
<feature type="region of interest" description="Disordered" evidence="4">
    <location>
        <begin position="1919"/>
        <end position="1941"/>
    </location>
</feature>
<feature type="region of interest" description="Disordered" evidence="4">
    <location>
        <begin position="1806"/>
        <end position="1829"/>
    </location>
</feature>
<feature type="repeat" description="ANK" evidence="3">
    <location>
        <begin position="322"/>
        <end position="346"/>
    </location>
</feature>
<proteinExistence type="predicted"/>
<dbReference type="SUPFAM" id="SSF81296">
    <property type="entry name" value="E set domains"/>
    <property type="match status" value="1"/>
</dbReference>
<name>A0A0M9GAM0_LEPPY</name>
<sequence>MDVHASFTASNAPILCLVCTATACGSQLTATINVRLDTTLAEVRSLLVSLASGGNGGSVAVREPPTNITSQQAQRIISSPLHPFDFTETFSFVHGGGCRMYSRAQEARLHVEDVLPRYPRFGLPAGCAPSAPNAAAALVVGTRGSAGGGVCSSSCTQWVPDTAPPVAVVQYPPGSHASRTRDGQEGLQHHDGGVSEMSQVAPQKRFALAALFVAPGDRAEGGLRVERVVAERLQLQLTDPLRPLGGSGSGAGLFSASALAASYGRPFRVETWSAGVTRWNGNTEDLLGRTLLHDAVQVGNEAAVRFLLSQSYIFVDVQERQSGEAPLHAAVRGNYPTLVKLLLEEGGANPLLANGSGDTPLHLALQRRRAVIVGLLCGRLRALKVAPTALQDDAFRNNMGYTPAALFQLFSPSLIDLCRDGASLAAMKALAHHYFFDERNVTARDAMSGQCALHAAAASGNVDALRYIGEELNLFSVLLSPAAGGGSSTRHTPSSSLCRSLLHDFRRQNPLHVAAAAGEPACVQYLLQKLPLTCLAEADLNGNTPLLVAMKKRRWRVVELLLTQCPPGTLAANAQDRHGISALHIACGVGMTRVAAVLLNHHGAVADQNSLSVGASSAPALTSFSPSPPEVTTSPATATAAEMLWGPHWENTALVHHGAVRGRLRSLEAREAKRQEQLRHRQSLRPSGQGSASTSLTVQGPGGSRAPVAANTYADYTDPVAIVKAAPHYVYGGGRLGYTPLRCALLNAVCDGRTRAIPVELLRLLCEHGALHEGTAADTRDLLFFLLTHRTDANAEAMLSWVMQQCAAAVVVLLRRDNVLLCRFCALRDDVGVRWCVEAQWCDVHSRDTNPLVACAAAGDANAAAFLLQCAGADANVLPGSSSALGVALSARQVEVAQVLILSRAQLSAGDGSWSALEQATASNLESVVRGLLGMHTVDPLEVSRVLVHTLQRLLYAGPLQQREQTHLALYLARAYDPTRSDVHPTELLHLSAAVGCFEVTRALVDRLLALPTTIWAELLSTVPLPPSRPVALIEPTMVPLTIHAPRLLPNRVNGKAGLYHPPKPFYRRVVPAVREAAATTLLHRVKVRDVYSYAAAAQRTELVLALRCGLRLPPWPHTDLRGWTVTDYVMARATKARAPLLALFVATGIAPAARHGRRVLPTDDADLVRAVHEAQQERWAAAGAAASDAKEYPSPQLHFGVGGDDDGVDSSALGASRAAVAALKVTAATLTRLVQSKSERSLALVRDILDAFLAVHQLQDLRRVSCRWLDRVVLCCAEVGRLDVLTEMKEHYGIDLAQSGAACEGVAEGEEEKKWKVQQRVDSTRASSISPHPTPLLMAVQQRHMSVITYLLHAGCAVHARGCLTKAMAAHVPLKNSQTSFITPLALAAWRQDYVCVRLLLAASPPLRPEDTEEDAGHSVGDALRGLVVSARAGMSAEQQAALTDCVRALARAGHPLRFASTVRIAAAKGLFEVAEVLVECYGSAALLADLVVSAETLKDDDEDTDGDRKKKKEGADGVEDIFRRPHKHSHLTALAYFAATPRLVPVLRSLLVERVMDEFQLETWRLTSFSEQVQALHRCGGRRGVRLTSAAVDFALQKDCAEGAILLLSLGLICRGVLPAPRPRNAADRVGRTDASRLSSSASLSVRVAHVLRHWHRRSPFYQSYTVLHSAAELGHGDVIDALTAEVQGLHLPVPAGMSGSGGKDVMQSFALAVPTTTATVTAPSLYALAATHADGWTWLPFFERVELVLDPRSLYVAARDLFALIFSGFGVSHAMDQVCRRAAQHKLLGDVFNLFEAADVSGGANRSGGGGPAVDGGSVSAATPPPATRGSAVSAVFVARQLQAKPRSFFLAGGTYLLTSMTALTCAIAAGSFDWVQYLSVHGPPLVYHRAAAARVRTCAERIEAGRERRTLGVATASGAGRPQRPWRPRDSPFRRPRHRRHHCDAFLDSGASLYGSGDDVCRMDALTLCMTLLADAVLRRGDTGAVQTYEEMLRFLLAWPAATPRKETINMLAVAAASLRRWPLLQAIMQHADRLYVAGLMSNVDGLCSDQNKMSQGNASPPRYFFPLLPEEIPAVLAHVIGSVRHVMHAVAHWAPKDVLIEVARHCQRTDVEAAVDARGCTSAYHALHHRQPFAVETFAALRVPLGRLCRTRQQQTPLMVAGAHGRTVLVTALMRPERLNQQDREGRTALMLAASHGHKAAVEALLAANADVSLCDAYGRTAVMLAALHGYDDLAVQLVQHFSHPGDLLSSQTSVLHCAAVGGCWRTALAALKLAAPPQAIQQMTGSRGETAAALVLREDADGHTPLYLAHAFGSARVLRAFLQVLFRLCGDGDVRTLQSLLELHGGDGDTIAAARRLLRSDSTLERYGWLTGVLEINAALAERVRQTYANSPAAHGLHAGEMPYLPVSPSLRTAVSLLKWCVQTRNTVGLRVLADFNVADDCGVLHLAAANGSRNVVELLVELEMSDPSVPDPQTGRYAFEHAALYQHKECASYLLANTVIDLAGVLDAVMKETEGVNADVEVISAPDIAADTAGQGKVGSSDGSSVPPLSPVSVFHVMAGHCGGELLVQFVEQTLRNAARTYVVSPAAHPHDGEQSGTEVLSRMLYHAMQRPAGPSRLTPLEYAIAIGDPAAVLRTAQVLQRLQEAAGETPALTSLPMCFDTVQRMQPVKHDGRGGEQPEDEGVEEQKGGRSQLISATSPLTTNDAAASAVFVSSAFLHWVPALSPAIRTILFDIFGMWDAAKVAGFGAAPPSPPIPAPTDGHGGASGNAVGTSTQTQPPLVTAAREVGRLRFGDARLIGIAALHYDAYCAEVLYRFFNPDHEREVLRLLLQDFPFKIRYEPESFRQCNLTMQTQLLQWLGSSLILSTYDRPSPCGIPPESWAARGGAAAAAAASNTQKNDVASIEVQVVRHRNEQYVELSGAALSHSLYVSSAQHALVVPDVMASLPCALREHRERWKAELVRASEKATRLLQRQPHPVLQRSIVTVDWDLLWVPESVVSVSADVERHGGVFMRLHEAMRNFQDWVRGPLQSTLREVDAADLHAVVVGVRHGATHGLQVCFRYVEEKRAVTRFPGADARTSAMTFKGDVYPSCCIEFNEVTHTDVAYACQETLGRAVAGDVALVRVHHARDKFLRAARNAMAAPRGVVTSVSAVPDSIAAASASAATANKDAEALNESRVSNPAVAEPFLQFKLELEGATLDRMPVCALERLLLVEAVAAIDAVVSPRPPPLHLLEKADAKGVAESRRARRTANSYEVFHSAAIVSAALVRRLKAVLVLFTASREAMVKLSGDKLMLCFTQHEIPSRSDITAEVTRTLVQEECEVYRRRLAEVNDMMQQRLAAYLPQARLTIDLDAIEKLTNDKAHLLSAMRILVHQQSAWVLQRLIEGVSIGWDADLGAIVRRHVRQVSLTLEPGLSGSCYLSPDGIFVYYCPLLCLERQPPGVVTPTSLPSWQLLSAQHIASLLLLQLSVLEPQVSRFVDRKRSVACWTAARRLTRRVVPGSPVVMEVQTCNLLHEPLRRGGERLKIVGEVGEPTVRDLGKGRYRIRFAAPRRTGAHRLFILLHGQPIADSPLWYTVCPGHVDLAHTDVDSTFDAVVIDVPFTVLLRLHDAAGNRLYAAPPNFDVTTTFPPSLAQLESWSLQGPSTLAVTLRVLPSVATNTALAVPLTVSLKDDAATASTASEIITLPPFPCVDQDTYQHVCRVRQGLTLDHGSPTTRKAFSNNYPNTRPVPPAALQPSCLYFRRSMRRAMRRKLASEAASLGGALGFRYPRSAALKRLERPSVCNKASETDRGGEDASWWRTD</sequence>
<dbReference type="InterPro" id="IPR002110">
    <property type="entry name" value="Ankyrin_rpt"/>
</dbReference>
<dbReference type="SMART" id="SM00248">
    <property type="entry name" value="ANK"/>
    <property type="match status" value="20"/>
</dbReference>
<protein>
    <submittedName>
        <fullName evidence="5">Putative ankyrin repeat protein</fullName>
    </submittedName>
</protein>
<organism evidence="5 6">
    <name type="scientific">Leptomonas pyrrhocoris</name>
    <name type="common">Firebug parasite</name>
    <dbReference type="NCBI Taxonomy" id="157538"/>
    <lineage>
        <taxon>Eukaryota</taxon>
        <taxon>Discoba</taxon>
        <taxon>Euglenozoa</taxon>
        <taxon>Kinetoplastea</taxon>
        <taxon>Metakinetoplastina</taxon>
        <taxon>Trypanosomatida</taxon>
        <taxon>Trypanosomatidae</taxon>
        <taxon>Leishmaniinae</taxon>
        <taxon>Leptomonas</taxon>
    </lineage>
</organism>
<dbReference type="Gene3D" id="1.25.40.20">
    <property type="entry name" value="Ankyrin repeat-containing domain"/>
    <property type="match status" value="6"/>
</dbReference>
<feature type="region of interest" description="Disordered" evidence="4">
    <location>
        <begin position="1501"/>
        <end position="1520"/>
    </location>
</feature>
<dbReference type="OrthoDB" id="272079at2759"/>
<evidence type="ECO:0000256" key="2">
    <source>
        <dbReference type="ARBA" id="ARBA00023043"/>
    </source>
</evidence>
<evidence type="ECO:0000256" key="1">
    <source>
        <dbReference type="ARBA" id="ARBA00022737"/>
    </source>
</evidence>
<keyword evidence="6" id="KW-1185">Reference proteome</keyword>
<comment type="caution">
    <text evidence="5">The sequence shown here is derived from an EMBL/GenBank/DDBJ whole genome shotgun (WGS) entry which is preliminary data.</text>
</comment>
<dbReference type="Pfam" id="PF12796">
    <property type="entry name" value="Ank_2"/>
    <property type="match status" value="3"/>
</dbReference>
<dbReference type="RefSeq" id="XP_015664575.1">
    <property type="nucleotide sequence ID" value="XM_015796567.1"/>
</dbReference>
<evidence type="ECO:0000256" key="4">
    <source>
        <dbReference type="SAM" id="MobiDB-lite"/>
    </source>
</evidence>
<feature type="region of interest" description="Disordered" evidence="4">
    <location>
        <begin position="2676"/>
        <end position="2698"/>
    </location>
</feature>
<evidence type="ECO:0000313" key="6">
    <source>
        <dbReference type="Proteomes" id="UP000037923"/>
    </source>
</evidence>
<dbReference type="OMA" id="EGVSIGW"/>
<feature type="region of interest" description="Disordered" evidence="4">
    <location>
        <begin position="671"/>
        <end position="704"/>
    </location>
</feature>
<feature type="repeat" description="ANK" evidence="3">
    <location>
        <begin position="2190"/>
        <end position="2222"/>
    </location>
</feature>